<dbReference type="AlphaFoldDB" id="A0A6H1Z9P8"/>
<proteinExistence type="predicted"/>
<dbReference type="EMBL" id="MT144589">
    <property type="protein sequence ID" value="QJH93537.1"/>
    <property type="molecule type" value="Genomic_DNA"/>
</dbReference>
<gene>
    <name evidence="4" type="ORF">MM415A00093_0074</name>
    <name evidence="2" type="ORF">MM415B00143_0082</name>
    <name evidence="1" type="ORF">TM448A00087_0030</name>
    <name evidence="3" type="ORF">TM448B00099_0013</name>
</gene>
<reference evidence="1" key="1">
    <citation type="submission" date="2020-03" db="EMBL/GenBank/DDBJ databases">
        <title>The deep terrestrial virosphere.</title>
        <authorList>
            <person name="Holmfeldt K."/>
            <person name="Nilsson E."/>
            <person name="Simone D."/>
            <person name="Lopez-Fernandez M."/>
            <person name="Wu X."/>
            <person name="de Brujin I."/>
            <person name="Lundin D."/>
            <person name="Andersson A."/>
            <person name="Bertilsson S."/>
            <person name="Dopson M."/>
        </authorList>
    </citation>
    <scope>NUCLEOTIDE SEQUENCE</scope>
    <source>
        <strain evidence="4">MM415A00093</strain>
        <strain evidence="2">MM415B00143</strain>
        <strain evidence="1">TM448A00087</strain>
        <strain evidence="3">TM448B00099</strain>
    </source>
</reference>
<evidence type="ECO:0000313" key="3">
    <source>
        <dbReference type="EMBL" id="QJH93537.1"/>
    </source>
</evidence>
<name>A0A6H1Z9P8_9ZZZZ</name>
<dbReference type="EMBL" id="MT143973">
    <property type="protein sequence ID" value="QJA44097.1"/>
    <property type="molecule type" value="Genomic_DNA"/>
</dbReference>
<sequence>MDGTTLAWEVAELLNESSSSSFMESKVTYDALYEAATKTVARTNCITSTQSITTVADQRDYLLNADFLKMYLVDDQSRQFVKYTDGSSNDTFIYPVSYDSIILQNNEDSADIPSGFVVRDATAYSLLTGTTTSAGAATGGVCTLTDFTALFTTTNVVSVGDTVNNVTDGSHGVVVAVTSATALVTALFGGTANDWSDSDTYYIHRQRRMYLTLDPPPSTASETITVPYVQRPAPVYSAYYSYSIPYSLKKALVYYAAWVYKYRDRQPSFGNSWYQFWDAEVKQYGRELNTARNTKGFRVNLKKRAGGSGSYR</sequence>
<accession>A0A6H1Z9P8</accession>
<evidence type="ECO:0000313" key="4">
    <source>
        <dbReference type="EMBL" id="QJI04581.1"/>
    </source>
</evidence>
<organism evidence="1">
    <name type="scientific">viral metagenome</name>
    <dbReference type="NCBI Taxonomy" id="1070528"/>
    <lineage>
        <taxon>unclassified sequences</taxon>
        <taxon>metagenomes</taxon>
        <taxon>organismal metagenomes</taxon>
    </lineage>
</organism>
<dbReference type="EMBL" id="MT141577">
    <property type="protein sequence ID" value="QJA67931.1"/>
    <property type="molecule type" value="Genomic_DNA"/>
</dbReference>
<evidence type="ECO:0000313" key="1">
    <source>
        <dbReference type="EMBL" id="QJA44097.1"/>
    </source>
</evidence>
<dbReference type="EMBL" id="MT145187">
    <property type="protein sequence ID" value="QJI04581.1"/>
    <property type="molecule type" value="Genomic_DNA"/>
</dbReference>
<protein>
    <submittedName>
        <fullName evidence="1">Uncharacterized protein</fullName>
    </submittedName>
</protein>
<evidence type="ECO:0000313" key="2">
    <source>
        <dbReference type="EMBL" id="QJA67931.1"/>
    </source>
</evidence>